<name>A0A2W5T5L9_9BACT</name>
<dbReference type="Gene3D" id="3.90.79.10">
    <property type="entry name" value="Nucleoside Triphosphate Pyrophosphohydrolase"/>
    <property type="match status" value="1"/>
</dbReference>
<dbReference type="EC" id="3.6.1.22" evidence="2"/>
<sequence length="274" mass="29762">MPFVVASQFSEAEVQRSRYFVCGENTVLLRRDALGVAALPSRDELGPLVDSQVLGSLDDVPLGAVALGSLALEGFEVVGLRSLWSRLDDQLFAIAGRANQLVHFAQTNRFCGRCGAKTGRHERERALACAACGLVVYPRISPAIITLVRDGERALLANSGRFPVPMFSTLAGFAEVGESLEQTLTREVFEEVGIQVNNVRYFGSQPWPFPNSLMIAFTAEYAGGALRVDGVEIKEARFFEATALPRIPPRLSIARQLIDAWVTEITGSPAGEHV</sequence>
<accession>A0A2W5T5L9</accession>
<keyword evidence="4" id="KW-0378">Hydrolase</keyword>
<reference evidence="8 9" key="1">
    <citation type="submission" date="2017-08" db="EMBL/GenBank/DDBJ databases">
        <title>Infants hospitalized years apart are colonized by the same room-sourced microbial strains.</title>
        <authorList>
            <person name="Brooks B."/>
            <person name="Olm M.R."/>
            <person name="Firek B.A."/>
            <person name="Baker R."/>
            <person name="Thomas B.C."/>
            <person name="Morowitz M.J."/>
            <person name="Banfield J.F."/>
        </authorList>
    </citation>
    <scope>NUCLEOTIDE SEQUENCE [LARGE SCALE GENOMIC DNA]</scope>
    <source>
        <strain evidence="8">S2_003_000_R2_14</strain>
    </source>
</reference>
<dbReference type="InterPro" id="IPR015797">
    <property type="entry name" value="NUDIX_hydrolase-like_dom_sf"/>
</dbReference>
<keyword evidence="6" id="KW-0520">NAD</keyword>
<dbReference type="Proteomes" id="UP000249061">
    <property type="component" value="Unassembled WGS sequence"/>
</dbReference>
<gene>
    <name evidence="8" type="ORF">DI536_27065</name>
</gene>
<proteinExistence type="predicted"/>
<dbReference type="EMBL" id="QFQP01000030">
    <property type="protein sequence ID" value="PZR07536.1"/>
    <property type="molecule type" value="Genomic_DNA"/>
</dbReference>
<keyword evidence="5" id="KW-0460">Magnesium</keyword>
<evidence type="ECO:0000256" key="1">
    <source>
        <dbReference type="ARBA" id="ARBA00001946"/>
    </source>
</evidence>
<dbReference type="PANTHER" id="PTHR11383:SF3">
    <property type="entry name" value="NAD(P)H PYROPHOSPHATASE NUDT13, MITOCHONDRIAL"/>
    <property type="match status" value="1"/>
</dbReference>
<evidence type="ECO:0000313" key="8">
    <source>
        <dbReference type="EMBL" id="PZR07536.1"/>
    </source>
</evidence>
<evidence type="ECO:0000256" key="3">
    <source>
        <dbReference type="ARBA" id="ARBA00022723"/>
    </source>
</evidence>
<dbReference type="InterPro" id="IPR000086">
    <property type="entry name" value="NUDIX_hydrolase_dom"/>
</dbReference>
<comment type="cofactor">
    <cofactor evidence="1">
        <name>Mg(2+)</name>
        <dbReference type="ChEBI" id="CHEBI:18420"/>
    </cofactor>
</comment>
<dbReference type="Gene3D" id="3.90.79.20">
    <property type="match status" value="1"/>
</dbReference>
<dbReference type="CDD" id="cd03429">
    <property type="entry name" value="NUDIX_NADH_pyrophosphatase_Nudt13"/>
    <property type="match status" value="1"/>
</dbReference>
<dbReference type="Pfam" id="PF00293">
    <property type="entry name" value="NUDIX"/>
    <property type="match status" value="1"/>
</dbReference>
<evidence type="ECO:0000256" key="4">
    <source>
        <dbReference type="ARBA" id="ARBA00022801"/>
    </source>
</evidence>
<keyword evidence="3" id="KW-0479">Metal-binding</keyword>
<dbReference type="AlphaFoldDB" id="A0A2W5T5L9"/>
<evidence type="ECO:0000259" key="7">
    <source>
        <dbReference type="PROSITE" id="PS51462"/>
    </source>
</evidence>
<comment type="caution">
    <text evidence="8">The sequence shown here is derived from an EMBL/GenBank/DDBJ whole genome shotgun (WGS) entry which is preliminary data.</text>
</comment>
<evidence type="ECO:0000313" key="9">
    <source>
        <dbReference type="Proteomes" id="UP000249061"/>
    </source>
</evidence>
<dbReference type="PANTHER" id="PTHR11383">
    <property type="entry name" value="NUCLEOSIDE DIPHOSPHATE-LINKED MOIETY X MOTIF 13"/>
    <property type="match status" value="1"/>
</dbReference>
<dbReference type="PROSITE" id="PS51462">
    <property type="entry name" value="NUDIX"/>
    <property type="match status" value="1"/>
</dbReference>
<dbReference type="GO" id="GO:0016787">
    <property type="term" value="F:hydrolase activity"/>
    <property type="evidence" value="ECO:0007669"/>
    <property type="project" value="UniProtKB-KW"/>
</dbReference>
<dbReference type="NCBIfam" id="NF001299">
    <property type="entry name" value="PRK00241.1"/>
    <property type="match status" value="1"/>
</dbReference>
<feature type="domain" description="Nudix hydrolase" evidence="7">
    <location>
        <begin position="138"/>
        <end position="264"/>
    </location>
</feature>
<evidence type="ECO:0000256" key="5">
    <source>
        <dbReference type="ARBA" id="ARBA00022842"/>
    </source>
</evidence>
<dbReference type="GO" id="GO:0046872">
    <property type="term" value="F:metal ion binding"/>
    <property type="evidence" value="ECO:0007669"/>
    <property type="project" value="UniProtKB-KW"/>
</dbReference>
<dbReference type="Pfam" id="PF09297">
    <property type="entry name" value="Zn_ribbon_NUD"/>
    <property type="match status" value="1"/>
</dbReference>
<organism evidence="8 9">
    <name type="scientific">Archangium gephyra</name>
    <dbReference type="NCBI Taxonomy" id="48"/>
    <lineage>
        <taxon>Bacteria</taxon>
        <taxon>Pseudomonadati</taxon>
        <taxon>Myxococcota</taxon>
        <taxon>Myxococcia</taxon>
        <taxon>Myxococcales</taxon>
        <taxon>Cystobacterineae</taxon>
        <taxon>Archangiaceae</taxon>
        <taxon>Archangium</taxon>
    </lineage>
</organism>
<dbReference type="InterPro" id="IPR015375">
    <property type="entry name" value="NADH_PPase-like_N"/>
</dbReference>
<dbReference type="PROSITE" id="PS00893">
    <property type="entry name" value="NUDIX_BOX"/>
    <property type="match status" value="1"/>
</dbReference>
<dbReference type="SUPFAM" id="SSF55811">
    <property type="entry name" value="Nudix"/>
    <property type="match status" value="2"/>
</dbReference>
<dbReference type="Pfam" id="PF09296">
    <property type="entry name" value="NUDIX-like"/>
    <property type="match status" value="1"/>
</dbReference>
<dbReference type="InterPro" id="IPR015376">
    <property type="entry name" value="Znr_NADH_PPase"/>
</dbReference>
<dbReference type="InterPro" id="IPR049734">
    <property type="entry name" value="NudC-like_C"/>
</dbReference>
<evidence type="ECO:0000256" key="2">
    <source>
        <dbReference type="ARBA" id="ARBA00012381"/>
    </source>
</evidence>
<dbReference type="InterPro" id="IPR020084">
    <property type="entry name" value="NUDIX_hydrolase_CS"/>
</dbReference>
<evidence type="ECO:0000256" key="6">
    <source>
        <dbReference type="ARBA" id="ARBA00023027"/>
    </source>
</evidence>
<protein>
    <recommendedName>
        <fullName evidence="2">NAD(+) diphosphatase</fullName>
        <ecNumber evidence="2">3.6.1.22</ecNumber>
    </recommendedName>
</protein>